<dbReference type="Proteomes" id="UP000243459">
    <property type="component" value="Chromosome 2"/>
</dbReference>
<sequence length="265" mass="30764">MYDPHDIYIRNPATGEQIALPTRSLGSYSTVAFAYLPSVGEYKVLRVILFFSSLQHPIRRSEVFTLGSGRWRDIKEGPPFWVHDENSAVVDEAVHFLPGIFTWRLAVGDLHDLHDVDNEAIARFDLEKEEWSELPLPSIRHFLRDSRDEDWNFRLTRLGGSLCMECWGRSRVDLWLLEEGRDSCASWVKAYSIDRCCYPHQFRVRALLERSDGKLQVYNPVEERVEATIFKKGRKSSFFGVSSYVESFMTLDDESFKSLKKQEAI</sequence>
<dbReference type="InterPro" id="IPR013187">
    <property type="entry name" value="F-box-assoc_dom_typ3"/>
</dbReference>
<evidence type="ECO:0000313" key="2">
    <source>
        <dbReference type="EMBL" id="ONK78604.1"/>
    </source>
</evidence>
<organism evidence="2 3">
    <name type="scientific">Asparagus officinalis</name>
    <name type="common">Garden asparagus</name>
    <dbReference type="NCBI Taxonomy" id="4686"/>
    <lineage>
        <taxon>Eukaryota</taxon>
        <taxon>Viridiplantae</taxon>
        <taxon>Streptophyta</taxon>
        <taxon>Embryophyta</taxon>
        <taxon>Tracheophyta</taxon>
        <taxon>Spermatophyta</taxon>
        <taxon>Magnoliopsida</taxon>
        <taxon>Liliopsida</taxon>
        <taxon>Asparagales</taxon>
        <taxon>Asparagaceae</taxon>
        <taxon>Asparagoideae</taxon>
        <taxon>Asparagus</taxon>
    </lineage>
</organism>
<dbReference type="Pfam" id="PF08268">
    <property type="entry name" value="FBA_3"/>
    <property type="match status" value="1"/>
</dbReference>
<gene>
    <name evidence="2" type="ORF">A4U43_C02F20550</name>
</gene>
<accession>A0A5P1FKL1</accession>
<dbReference type="EMBL" id="CM007382">
    <property type="protein sequence ID" value="ONK78604.1"/>
    <property type="molecule type" value="Genomic_DNA"/>
</dbReference>
<dbReference type="PANTHER" id="PTHR31111:SF136">
    <property type="entry name" value="F-BOX ASSOCIATED DOMAIN-CONTAINING PROTEIN"/>
    <property type="match status" value="1"/>
</dbReference>
<dbReference type="AlphaFoldDB" id="A0A5P1FKL1"/>
<evidence type="ECO:0000259" key="1">
    <source>
        <dbReference type="Pfam" id="PF08268"/>
    </source>
</evidence>
<feature type="domain" description="F-box associated beta-propeller type 3" evidence="1">
    <location>
        <begin position="7"/>
        <end position="189"/>
    </location>
</feature>
<reference evidence="3" key="1">
    <citation type="journal article" date="2017" name="Nat. Commun.">
        <title>The asparagus genome sheds light on the origin and evolution of a young Y chromosome.</title>
        <authorList>
            <person name="Harkess A."/>
            <person name="Zhou J."/>
            <person name="Xu C."/>
            <person name="Bowers J.E."/>
            <person name="Van der Hulst R."/>
            <person name="Ayyampalayam S."/>
            <person name="Mercati F."/>
            <person name="Riccardi P."/>
            <person name="McKain M.R."/>
            <person name="Kakrana A."/>
            <person name="Tang H."/>
            <person name="Ray J."/>
            <person name="Groenendijk J."/>
            <person name="Arikit S."/>
            <person name="Mathioni S.M."/>
            <person name="Nakano M."/>
            <person name="Shan H."/>
            <person name="Telgmann-Rauber A."/>
            <person name="Kanno A."/>
            <person name="Yue Z."/>
            <person name="Chen H."/>
            <person name="Li W."/>
            <person name="Chen Y."/>
            <person name="Xu X."/>
            <person name="Zhang Y."/>
            <person name="Luo S."/>
            <person name="Chen H."/>
            <person name="Gao J."/>
            <person name="Mao Z."/>
            <person name="Pires J.C."/>
            <person name="Luo M."/>
            <person name="Kudrna D."/>
            <person name="Wing R.A."/>
            <person name="Meyers B.C."/>
            <person name="Yi K."/>
            <person name="Kong H."/>
            <person name="Lavrijsen P."/>
            <person name="Sunseri F."/>
            <person name="Falavigna A."/>
            <person name="Ye Y."/>
            <person name="Leebens-Mack J.H."/>
            <person name="Chen G."/>
        </authorList>
    </citation>
    <scope>NUCLEOTIDE SEQUENCE [LARGE SCALE GENOMIC DNA]</scope>
    <source>
        <strain evidence="3">cv. DH0086</strain>
    </source>
</reference>
<dbReference type="PANTHER" id="PTHR31111">
    <property type="entry name" value="BNAA05G37150D PROTEIN-RELATED"/>
    <property type="match status" value="1"/>
</dbReference>
<dbReference type="InterPro" id="IPR017451">
    <property type="entry name" value="F-box-assoc_interact_dom"/>
</dbReference>
<keyword evidence="3" id="KW-1185">Reference proteome</keyword>
<evidence type="ECO:0000313" key="3">
    <source>
        <dbReference type="Proteomes" id="UP000243459"/>
    </source>
</evidence>
<proteinExistence type="predicted"/>
<dbReference type="NCBIfam" id="TIGR01640">
    <property type="entry name" value="F_box_assoc_1"/>
    <property type="match status" value="1"/>
</dbReference>
<dbReference type="Gramene" id="ONK78604">
    <property type="protein sequence ID" value="ONK78604"/>
    <property type="gene ID" value="A4U43_C02F20550"/>
</dbReference>
<name>A0A5P1FKL1_ASPOF</name>
<protein>
    <recommendedName>
        <fullName evidence="1">F-box associated beta-propeller type 3 domain-containing protein</fullName>
    </recommendedName>
</protein>